<proteinExistence type="predicted"/>
<dbReference type="Proteomes" id="UP000554482">
    <property type="component" value="Unassembled WGS sequence"/>
</dbReference>
<accession>A0A7J6WGH1</accession>
<name>A0A7J6WGH1_THATH</name>
<comment type="caution">
    <text evidence="2">The sequence shown here is derived from an EMBL/GenBank/DDBJ whole genome shotgun (WGS) entry which is preliminary data.</text>
</comment>
<dbReference type="EMBL" id="JABWDY010015883">
    <property type="protein sequence ID" value="KAF5196526.1"/>
    <property type="molecule type" value="Genomic_DNA"/>
</dbReference>
<protein>
    <submittedName>
        <fullName evidence="2">Uncharacterized protein</fullName>
    </submittedName>
</protein>
<feature type="region of interest" description="Disordered" evidence="1">
    <location>
        <begin position="1"/>
        <end position="25"/>
    </location>
</feature>
<sequence>MASSQASCGDGRSSMGSCQSSCGDRRCSRGSSQSFSDCSDSDENRANLWFKFDMEMAHNHNVVYLQVYDSVERSMCPNHFEKFGRFHENVFDFCNSLSLGEVSLKETALGFFPNFPGRVRRLDWVKFGDWLKCGKGGKFAERCEGWSEYACKSIKFCEGCRNASMRLINFDKVIKLDDD</sequence>
<evidence type="ECO:0000256" key="1">
    <source>
        <dbReference type="SAM" id="MobiDB-lite"/>
    </source>
</evidence>
<keyword evidence="3" id="KW-1185">Reference proteome</keyword>
<gene>
    <name evidence="2" type="ORF">FRX31_013887</name>
</gene>
<reference evidence="2 3" key="1">
    <citation type="submission" date="2020-06" db="EMBL/GenBank/DDBJ databases">
        <title>Transcriptomic and genomic resources for Thalictrum thalictroides and T. hernandezii: Facilitating candidate gene discovery in an emerging model plant lineage.</title>
        <authorList>
            <person name="Arias T."/>
            <person name="Riano-Pachon D.M."/>
            <person name="Di Stilio V.S."/>
        </authorList>
    </citation>
    <scope>NUCLEOTIDE SEQUENCE [LARGE SCALE GENOMIC DNA]</scope>
    <source>
        <strain evidence="3">cv. WT478/WT964</strain>
        <tissue evidence="2">Leaves</tissue>
    </source>
</reference>
<evidence type="ECO:0000313" key="2">
    <source>
        <dbReference type="EMBL" id="KAF5196526.1"/>
    </source>
</evidence>
<organism evidence="2 3">
    <name type="scientific">Thalictrum thalictroides</name>
    <name type="common">Rue-anemone</name>
    <name type="synonym">Anemone thalictroides</name>
    <dbReference type="NCBI Taxonomy" id="46969"/>
    <lineage>
        <taxon>Eukaryota</taxon>
        <taxon>Viridiplantae</taxon>
        <taxon>Streptophyta</taxon>
        <taxon>Embryophyta</taxon>
        <taxon>Tracheophyta</taxon>
        <taxon>Spermatophyta</taxon>
        <taxon>Magnoliopsida</taxon>
        <taxon>Ranunculales</taxon>
        <taxon>Ranunculaceae</taxon>
        <taxon>Thalictroideae</taxon>
        <taxon>Thalictrum</taxon>
    </lineage>
</organism>
<dbReference type="AlphaFoldDB" id="A0A7J6WGH1"/>
<evidence type="ECO:0000313" key="3">
    <source>
        <dbReference type="Proteomes" id="UP000554482"/>
    </source>
</evidence>